<protein>
    <recommendedName>
        <fullName evidence="4">Secreted protein</fullName>
    </recommendedName>
</protein>
<name>A0A7H1BJJ9_9ACTN</name>
<evidence type="ECO:0000313" key="3">
    <source>
        <dbReference type="Proteomes" id="UP000516428"/>
    </source>
</evidence>
<gene>
    <name evidence="2" type="ORF">IAG42_22820</name>
</gene>
<dbReference type="AlphaFoldDB" id="A0A7H1BJJ9"/>
<evidence type="ECO:0008006" key="4">
    <source>
        <dbReference type="Google" id="ProtNLM"/>
    </source>
</evidence>
<feature type="signal peptide" evidence="1">
    <location>
        <begin position="1"/>
        <end position="20"/>
    </location>
</feature>
<accession>A0A7H1BJJ9</accession>
<feature type="chain" id="PRO_5028934302" description="Secreted protein" evidence="1">
    <location>
        <begin position="21"/>
        <end position="115"/>
    </location>
</feature>
<dbReference type="EMBL" id="CP061281">
    <property type="protein sequence ID" value="QNS08904.1"/>
    <property type="molecule type" value="Genomic_DNA"/>
</dbReference>
<keyword evidence="1" id="KW-0732">Signal</keyword>
<sequence>MLAGAGMLLLGGPFAGSAQAAALCPGHQVRSLSFSTGKTVVYRNRDYVCAVTLAKSAGPRRSMSVGVQARGSRAVVDRGDFTHHAGPVTVHAGHRCVRVTGHVGGKSTRTGWILC</sequence>
<dbReference type="KEGG" id="sxn:IAG42_22820"/>
<proteinExistence type="predicted"/>
<keyword evidence="3" id="KW-1185">Reference proteome</keyword>
<dbReference type="Proteomes" id="UP000516428">
    <property type="component" value="Chromosome"/>
</dbReference>
<evidence type="ECO:0000313" key="2">
    <source>
        <dbReference type="EMBL" id="QNS08904.1"/>
    </source>
</evidence>
<reference evidence="2 3" key="1">
    <citation type="submission" date="2020-09" db="EMBL/GenBank/DDBJ databases">
        <title>A novel species.</title>
        <authorList>
            <person name="Gao J."/>
        </authorList>
    </citation>
    <scope>NUCLEOTIDE SEQUENCE [LARGE SCALE GENOMIC DNA]</scope>
    <source>
        <strain evidence="2 3">CRXT-Y-14</strain>
    </source>
</reference>
<organism evidence="2 3">
    <name type="scientific">Streptomyces xanthii</name>
    <dbReference type="NCBI Taxonomy" id="2768069"/>
    <lineage>
        <taxon>Bacteria</taxon>
        <taxon>Bacillati</taxon>
        <taxon>Actinomycetota</taxon>
        <taxon>Actinomycetes</taxon>
        <taxon>Kitasatosporales</taxon>
        <taxon>Streptomycetaceae</taxon>
        <taxon>Streptomyces</taxon>
    </lineage>
</organism>
<evidence type="ECO:0000256" key="1">
    <source>
        <dbReference type="SAM" id="SignalP"/>
    </source>
</evidence>